<proteinExistence type="predicted"/>
<reference evidence="1 2" key="1">
    <citation type="journal article" date="2018" name="Nat. Genet.">
        <title>Extensive intraspecific gene order and gene structural variations between Mo17 and other maize genomes.</title>
        <authorList>
            <person name="Sun S."/>
            <person name="Zhou Y."/>
            <person name="Chen J."/>
            <person name="Shi J."/>
            <person name="Zhao H."/>
            <person name="Zhao H."/>
            <person name="Song W."/>
            <person name="Zhang M."/>
            <person name="Cui Y."/>
            <person name="Dong X."/>
            <person name="Liu H."/>
            <person name="Ma X."/>
            <person name="Jiao Y."/>
            <person name="Wang B."/>
            <person name="Wei X."/>
            <person name="Stein J.C."/>
            <person name="Glaubitz J.C."/>
            <person name="Lu F."/>
            <person name="Yu G."/>
            <person name="Liang C."/>
            <person name="Fengler K."/>
            <person name="Li B."/>
            <person name="Rafalski A."/>
            <person name="Schnable P.S."/>
            <person name="Ware D.H."/>
            <person name="Buckler E.S."/>
            <person name="Lai J."/>
        </authorList>
    </citation>
    <scope>NUCLEOTIDE SEQUENCE [LARGE SCALE GENOMIC DNA]</scope>
    <source>
        <strain evidence="2">cv. Missouri 17</strain>
        <tissue evidence="1">Seedling</tissue>
    </source>
</reference>
<protein>
    <submittedName>
        <fullName evidence="1">Uncharacterized protein</fullName>
    </submittedName>
</protein>
<dbReference type="Proteomes" id="UP000251960">
    <property type="component" value="Chromosome 9"/>
</dbReference>
<dbReference type="EMBL" id="NCVQ01000010">
    <property type="protein sequence ID" value="PWZ06423.1"/>
    <property type="molecule type" value="Genomic_DNA"/>
</dbReference>
<accession>A0A3L6DEA9</accession>
<organism evidence="1 2">
    <name type="scientific">Zea mays</name>
    <name type="common">Maize</name>
    <dbReference type="NCBI Taxonomy" id="4577"/>
    <lineage>
        <taxon>Eukaryota</taxon>
        <taxon>Viridiplantae</taxon>
        <taxon>Streptophyta</taxon>
        <taxon>Embryophyta</taxon>
        <taxon>Tracheophyta</taxon>
        <taxon>Spermatophyta</taxon>
        <taxon>Magnoliopsida</taxon>
        <taxon>Liliopsida</taxon>
        <taxon>Poales</taxon>
        <taxon>Poaceae</taxon>
        <taxon>PACMAD clade</taxon>
        <taxon>Panicoideae</taxon>
        <taxon>Andropogonodae</taxon>
        <taxon>Andropogoneae</taxon>
        <taxon>Tripsacinae</taxon>
        <taxon>Zea</taxon>
    </lineage>
</organism>
<sequence length="153" mass="17895">MLVDDAIDKLQGLIYFFKNYREIGFLEALQTTKDIALEMDIDTSFRKRREIKRKRNFDENSYETNIATQSVEESFRITYFLPIVDQAISSLTRRFEQYQGYQKFFGFFFTSEVLESLDNESLNSSCDNLKAALKKDGQSDIDANELSAELKFL</sequence>
<gene>
    <name evidence="1" type="ORF">Zm00014a_017897</name>
</gene>
<name>A0A3L6DEA9_MAIZE</name>
<dbReference type="AlphaFoldDB" id="A0A3L6DEA9"/>
<evidence type="ECO:0000313" key="1">
    <source>
        <dbReference type="EMBL" id="PWZ06423.1"/>
    </source>
</evidence>
<evidence type="ECO:0000313" key="2">
    <source>
        <dbReference type="Proteomes" id="UP000251960"/>
    </source>
</evidence>
<comment type="caution">
    <text evidence="1">The sequence shown here is derived from an EMBL/GenBank/DDBJ whole genome shotgun (WGS) entry which is preliminary data.</text>
</comment>